<dbReference type="EMBL" id="LIHL02000010">
    <property type="protein sequence ID" value="KAF5458847.1"/>
    <property type="molecule type" value="Genomic_DNA"/>
</dbReference>
<reference evidence="1" key="1">
    <citation type="submission" date="2015-10" db="EMBL/GenBank/DDBJ databases">
        <authorList>
            <person name="Martinez-Garcia P.J."/>
            <person name="Crepeau M.W."/>
            <person name="Puiu D."/>
            <person name="Gonzalez-Ibeas D."/>
            <person name="Whalen J."/>
            <person name="Stevens K."/>
            <person name="Paul R."/>
            <person name="Butterfield T."/>
            <person name="Britton M."/>
            <person name="Reagan R."/>
            <person name="Chakraborty S."/>
            <person name="Walawage S.L."/>
            <person name="Vasquez-Gross H.A."/>
            <person name="Cardeno C."/>
            <person name="Famula R."/>
            <person name="Pratt K."/>
            <person name="Kuruganti S."/>
            <person name="Aradhya M.K."/>
            <person name="Leslie C.A."/>
            <person name="Dandekar A.M."/>
            <person name="Salzberg S.L."/>
            <person name="Wegrzyn J.L."/>
            <person name="Langley C.H."/>
            <person name="Neale D.B."/>
        </authorList>
    </citation>
    <scope>NUCLEOTIDE SEQUENCE</scope>
    <source>
        <tissue evidence="1">Leaves</tissue>
    </source>
</reference>
<dbReference type="Gene3D" id="3.30.70.270">
    <property type="match status" value="1"/>
</dbReference>
<comment type="caution">
    <text evidence="1">The sequence shown here is derived from an EMBL/GenBank/DDBJ whole genome shotgun (WGS) entry which is preliminary data.</text>
</comment>
<dbReference type="Proteomes" id="UP000619265">
    <property type="component" value="Unassembled WGS sequence"/>
</dbReference>
<name>A0A833ULH2_JUGRE</name>
<accession>A0A833ULH2</accession>
<gene>
    <name evidence="1" type="ORF">F2P56_022847</name>
</gene>
<evidence type="ECO:0000313" key="2">
    <source>
        <dbReference type="Proteomes" id="UP000619265"/>
    </source>
</evidence>
<dbReference type="Gramene" id="Jr10_19070_p1">
    <property type="protein sequence ID" value="cds.Jr10_19070_p1"/>
    <property type="gene ID" value="Jr10_19070"/>
</dbReference>
<protein>
    <submittedName>
        <fullName evidence="1">Uncharacterized protein</fullName>
    </submittedName>
</protein>
<dbReference type="AlphaFoldDB" id="A0A833ULH2"/>
<organism evidence="1 2">
    <name type="scientific">Juglans regia</name>
    <name type="common">English walnut</name>
    <dbReference type="NCBI Taxonomy" id="51240"/>
    <lineage>
        <taxon>Eukaryota</taxon>
        <taxon>Viridiplantae</taxon>
        <taxon>Streptophyta</taxon>
        <taxon>Embryophyta</taxon>
        <taxon>Tracheophyta</taxon>
        <taxon>Spermatophyta</taxon>
        <taxon>Magnoliopsida</taxon>
        <taxon>eudicotyledons</taxon>
        <taxon>Gunneridae</taxon>
        <taxon>Pentapetalae</taxon>
        <taxon>rosids</taxon>
        <taxon>fabids</taxon>
        <taxon>Fagales</taxon>
        <taxon>Juglandaceae</taxon>
        <taxon>Juglans</taxon>
    </lineage>
</organism>
<dbReference type="InterPro" id="IPR043128">
    <property type="entry name" value="Rev_trsase/Diguanyl_cyclase"/>
</dbReference>
<evidence type="ECO:0000313" key="1">
    <source>
        <dbReference type="EMBL" id="KAF5458847.1"/>
    </source>
</evidence>
<proteinExistence type="predicted"/>
<sequence>MGISPYRLRPAPIALKGLTSDVVQPMGAITLSVLAGKAPRTIRTMVDFLVVKAPSSYNAILGRPTLNHLRVVTSTYHIKMKFSTNLGVGEVRGEQVLARECYSRELRHEVRVVAIVERAGETSSLDSPPTLAEWDEEVRDEQALRQAEPNEPLELVSVNQQRPERTMKLNLVKYAFGVESGKFLGFMVSERGIEVNPEKVE</sequence>
<feature type="non-terminal residue" evidence="1">
    <location>
        <position position="1"/>
    </location>
</feature>
<dbReference type="PANTHER" id="PTHR33240:SF17">
    <property type="entry name" value="EUKARYOTIC PEPTIDE CHAIN RELEASE FACTOR GTP-BINDING SUBUNIT-LIKE"/>
    <property type="match status" value="1"/>
</dbReference>
<reference evidence="1" key="2">
    <citation type="submission" date="2020-03" db="EMBL/GenBank/DDBJ databases">
        <title>Walnut 2.0.</title>
        <authorList>
            <person name="Marrano A."/>
            <person name="Britton M."/>
            <person name="Zimin A.V."/>
            <person name="Zaini P.A."/>
            <person name="Workman R."/>
            <person name="Puiu D."/>
            <person name="Bianco L."/>
            <person name="Allen B.J."/>
            <person name="Troggio M."/>
            <person name="Leslie C.A."/>
            <person name="Timp W."/>
            <person name="Dendekar A."/>
            <person name="Salzberg S.L."/>
            <person name="Neale D.B."/>
        </authorList>
    </citation>
    <scope>NUCLEOTIDE SEQUENCE</scope>
    <source>
        <tissue evidence="1">Leaves</tissue>
    </source>
</reference>
<dbReference type="PANTHER" id="PTHR33240">
    <property type="entry name" value="OS08G0508500 PROTEIN"/>
    <property type="match status" value="1"/>
</dbReference>